<evidence type="ECO:0000313" key="7">
    <source>
        <dbReference type="EMBL" id="MBA0089083.1"/>
    </source>
</evidence>
<dbReference type="SUPFAM" id="SSF46689">
    <property type="entry name" value="Homeodomain-like"/>
    <property type="match status" value="1"/>
</dbReference>
<dbReference type="PRINTS" id="PR00455">
    <property type="entry name" value="HTHTETR"/>
</dbReference>
<reference evidence="7" key="1">
    <citation type="submission" date="2020-06" db="EMBL/GenBank/DDBJ databases">
        <title>Legume-microbial interactions unlock mineral nutrients during tropical forest succession.</title>
        <authorList>
            <person name="Epihov D.Z."/>
        </authorList>
    </citation>
    <scope>NUCLEOTIDE SEQUENCE [LARGE SCALE GENOMIC DNA]</scope>
    <source>
        <strain evidence="7">Pan2503</strain>
    </source>
</reference>
<evidence type="ECO:0000256" key="1">
    <source>
        <dbReference type="ARBA" id="ARBA00023015"/>
    </source>
</evidence>
<dbReference type="InterPro" id="IPR036271">
    <property type="entry name" value="Tet_transcr_reg_TetR-rel_C_sf"/>
</dbReference>
<dbReference type="SUPFAM" id="SSF48498">
    <property type="entry name" value="Tetracyclin repressor-like, C-terminal domain"/>
    <property type="match status" value="1"/>
</dbReference>
<dbReference type="Pfam" id="PF00440">
    <property type="entry name" value="TetR_N"/>
    <property type="match status" value="1"/>
</dbReference>
<evidence type="ECO:0000256" key="3">
    <source>
        <dbReference type="ARBA" id="ARBA00023163"/>
    </source>
</evidence>
<dbReference type="PANTHER" id="PTHR30055">
    <property type="entry name" value="HTH-TYPE TRANSCRIPTIONAL REGULATOR RUTR"/>
    <property type="match status" value="1"/>
</dbReference>
<proteinExistence type="predicted"/>
<dbReference type="AlphaFoldDB" id="A0A7V8T0E9"/>
<keyword evidence="8" id="KW-1185">Reference proteome</keyword>
<name>A0A7V8T0E9_9BACT</name>
<comment type="caution">
    <text evidence="7">The sequence shown here is derived from an EMBL/GenBank/DDBJ whole genome shotgun (WGS) entry which is preliminary data.</text>
</comment>
<dbReference type="Proteomes" id="UP000567293">
    <property type="component" value="Unassembled WGS sequence"/>
</dbReference>
<keyword evidence="1" id="KW-0805">Transcription regulation</keyword>
<dbReference type="GO" id="GO:0000976">
    <property type="term" value="F:transcription cis-regulatory region binding"/>
    <property type="evidence" value="ECO:0007669"/>
    <property type="project" value="TreeGrafter"/>
</dbReference>
<evidence type="ECO:0000259" key="6">
    <source>
        <dbReference type="PROSITE" id="PS50977"/>
    </source>
</evidence>
<keyword evidence="2 4" id="KW-0238">DNA-binding</keyword>
<evidence type="ECO:0000313" key="8">
    <source>
        <dbReference type="Proteomes" id="UP000567293"/>
    </source>
</evidence>
<dbReference type="GO" id="GO:0003700">
    <property type="term" value="F:DNA-binding transcription factor activity"/>
    <property type="evidence" value="ECO:0007669"/>
    <property type="project" value="TreeGrafter"/>
</dbReference>
<dbReference type="Gene3D" id="1.10.357.10">
    <property type="entry name" value="Tetracycline Repressor, domain 2"/>
    <property type="match status" value="1"/>
</dbReference>
<organism evidence="7 8">
    <name type="scientific">Candidatus Acidiferrum panamense</name>
    <dbReference type="NCBI Taxonomy" id="2741543"/>
    <lineage>
        <taxon>Bacteria</taxon>
        <taxon>Pseudomonadati</taxon>
        <taxon>Acidobacteriota</taxon>
        <taxon>Terriglobia</taxon>
        <taxon>Candidatus Acidiferrales</taxon>
        <taxon>Candidatus Acidiferrum</taxon>
    </lineage>
</organism>
<sequence>MNMFTENVKPRKRGRPSGRTVQGEAARNRLYAMAMRMIAQRGYQATTLRDIAKEASVSIGLLYRYFPRKQAVMMAFYDELSADYARRATIMPPGKWRERFIFALQTSLRVLEPHRVALRALVPVLVGDPHDGVFAPGTAFSRERVQRVFENAVVGSTDAPKAPLAEALGRLLYLVHLATLLWWLLDKSPNQRATVALVAWTRQLLPSAALALRLSSIRRFVNALDDLFREGLLGSLAATSRRSPPTSTILRPQ</sequence>
<dbReference type="InterPro" id="IPR001647">
    <property type="entry name" value="HTH_TetR"/>
</dbReference>
<evidence type="ECO:0000256" key="2">
    <source>
        <dbReference type="ARBA" id="ARBA00023125"/>
    </source>
</evidence>
<dbReference type="InterPro" id="IPR009057">
    <property type="entry name" value="Homeodomain-like_sf"/>
</dbReference>
<dbReference type="PANTHER" id="PTHR30055:SF234">
    <property type="entry name" value="HTH-TYPE TRANSCRIPTIONAL REGULATOR BETI"/>
    <property type="match status" value="1"/>
</dbReference>
<gene>
    <name evidence="7" type="ORF">HRJ53_29180</name>
</gene>
<keyword evidence="3" id="KW-0804">Transcription</keyword>
<evidence type="ECO:0000256" key="5">
    <source>
        <dbReference type="SAM" id="MobiDB-lite"/>
    </source>
</evidence>
<protein>
    <submittedName>
        <fullName evidence="7">TetR/AcrR family transcriptional regulator</fullName>
    </submittedName>
</protein>
<evidence type="ECO:0000256" key="4">
    <source>
        <dbReference type="PROSITE-ProRule" id="PRU00335"/>
    </source>
</evidence>
<dbReference type="EMBL" id="JACDQQ010002828">
    <property type="protein sequence ID" value="MBA0089083.1"/>
    <property type="molecule type" value="Genomic_DNA"/>
</dbReference>
<dbReference type="PROSITE" id="PS50977">
    <property type="entry name" value="HTH_TETR_2"/>
    <property type="match status" value="1"/>
</dbReference>
<feature type="region of interest" description="Disordered" evidence="5">
    <location>
        <begin position="1"/>
        <end position="23"/>
    </location>
</feature>
<feature type="domain" description="HTH tetR-type" evidence="6">
    <location>
        <begin position="24"/>
        <end position="84"/>
    </location>
</feature>
<feature type="DNA-binding region" description="H-T-H motif" evidence="4">
    <location>
        <begin position="47"/>
        <end position="66"/>
    </location>
</feature>
<accession>A0A7V8T0E9</accession>
<dbReference type="InterPro" id="IPR050109">
    <property type="entry name" value="HTH-type_TetR-like_transc_reg"/>
</dbReference>